<reference evidence="2 3" key="1">
    <citation type="submission" date="2018-10" db="EMBL/GenBank/DDBJ databases">
        <title>Genomic Encyclopedia of Archaeal and Bacterial Type Strains, Phase II (KMG-II): from individual species to whole genera.</title>
        <authorList>
            <person name="Goeker M."/>
        </authorList>
    </citation>
    <scope>NUCLEOTIDE SEQUENCE [LARGE SCALE GENOMIC DNA]</scope>
    <source>
        <strain evidence="2 3">DSM 14219</strain>
    </source>
</reference>
<comment type="caution">
    <text evidence="2">The sequence shown here is derived from an EMBL/GenBank/DDBJ whole genome shotgun (WGS) entry which is preliminary data.</text>
</comment>
<dbReference type="EMBL" id="RBXB01000001">
    <property type="protein sequence ID" value="RKT01781.1"/>
    <property type="molecule type" value="Genomic_DNA"/>
</dbReference>
<name>A0A495SNC0_9FLAO</name>
<evidence type="ECO:0000313" key="2">
    <source>
        <dbReference type="EMBL" id="RKT01781.1"/>
    </source>
</evidence>
<protein>
    <submittedName>
        <fullName evidence="2">Uncharacterized protein DUF4375</fullName>
    </submittedName>
</protein>
<sequence length="161" mass="19084">MKTEVLIEKIYLEATKGLKEEWFTTDQPYWYNYVVNLDLPLQVTYLTVLLESQVYNGGFHQYFWNGYGQFALETIDALIELNAYKKSGLLNRALSIVKYENISDGDFRNKLINKTLTKLFEGEDLFEPLGKLDDQYYRTADEDITILLERFLRKEYPEYEV</sequence>
<evidence type="ECO:0000313" key="3">
    <source>
        <dbReference type="Proteomes" id="UP000272428"/>
    </source>
</evidence>
<dbReference type="RefSeq" id="WP_121460665.1">
    <property type="nucleotide sequence ID" value="NZ_RBXB01000001.1"/>
</dbReference>
<dbReference type="Pfam" id="PF14300">
    <property type="entry name" value="DMP19"/>
    <property type="match status" value="1"/>
</dbReference>
<keyword evidence="3" id="KW-1185">Reference proteome</keyword>
<feature type="domain" description="DNA mimic protein DMP19 C-terminal" evidence="1">
    <location>
        <begin position="37"/>
        <end position="154"/>
    </location>
</feature>
<dbReference type="Gene3D" id="1.20.1420.60">
    <property type="match status" value="1"/>
</dbReference>
<accession>A0A495SNC0</accession>
<dbReference type="Proteomes" id="UP000272428">
    <property type="component" value="Unassembled WGS sequence"/>
</dbReference>
<dbReference type="OrthoDB" id="7989464at2"/>
<evidence type="ECO:0000259" key="1">
    <source>
        <dbReference type="Pfam" id="PF14300"/>
    </source>
</evidence>
<proteinExistence type="predicted"/>
<dbReference type="InterPro" id="IPR025402">
    <property type="entry name" value="DMP19_C"/>
</dbReference>
<dbReference type="AlphaFoldDB" id="A0A495SNC0"/>
<organism evidence="2 3">
    <name type="scientific">Chryseobacterium defluvii</name>
    <dbReference type="NCBI Taxonomy" id="160396"/>
    <lineage>
        <taxon>Bacteria</taxon>
        <taxon>Pseudomonadati</taxon>
        <taxon>Bacteroidota</taxon>
        <taxon>Flavobacteriia</taxon>
        <taxon>Flavobacteriales</taxon>
        <taxon>Weeksellaceae</taxon>
        <taxon>Chryseobacterium group</taxon>
        <taxon>Chryseobacterium</taxon>
    </lineage>
</organism>
<gene>
    <name evidence="2" type="ORF">BCF58_1006</name>
</gene>